<dbReference type="PIRSF" id="PIRSF016897">
    <property type="entry name" value="GlpP"/>
    <property type="match status" value="1"/>
</dbReference>
<dbReference type="SUPFAM" id="SSF110391">
    <property type="entry name" value="GlpP-like"/>
    <property type="match status" value="1"/>
</dbReference>
<dbReference type="GO" id="GO:0006071">
    <property type="term" value="P:glycerol metabolic process"/>
    <property type="evidence" value="ECO:0007669"/>
    <property type="project" value="InterPro"/>
</dbReference>
<dbReference type="PANTHER" id="PTHR35787">
    <property type="entry name" value="GLYCEROL UPTAKE OPERON ANTITERMINATOR REGULATORY PROTEIN"/>
    <property type="match status" value="1"/>
</dbReference>
<organism evidence="1 2">
    <name type="scientific">Lacrimispora amygdalina</name>
    <dbReference type="NCBI Taxonomy" id="253257"/>
    <lineage>
        <taxon>Bacteria</taxon>
        <taxon>Bacillati</taxon>
        <taxon>Bacillota</taxon>
        <taxon>Clostridia</taxon>
        <taxon>Lachnospirales</taxon>
        <taxon>Lachnospiraceae</taxon>
        <taxon>Lacrimispora</taxon>
    </lineage>
</organism>
<evidence type="ECO:0000313" key="2">
    <source>
        <dbReference type="Proteomes" id="UP000260680"/>
    </source>
</evidence>
<dbReference type="AlphaFoldDB" id="A0A3E2N4Y5"/>
<name>A0A3E2N4Y5_9FIRM</name>
<dbReference type="OrthoDB" id="9799580at2"/>
<dbReference type="InterPro" id="IPR006699">
    <property type="entry name" value="GlpP"/>
</dbReference>
<reference evidence="1 2" key="1">
    <citation type="submission" date="2018-07" db="EMBL/GenBank/DDBJ databases">
        <title>New species, Clostridium PI-S10-A1B.</title>
        <authorList>
            <person name="Krishna G."/>
            <person name="Summeta K."/>
            <person name="Shikha S."/>
            <person name="Prabhu P.B."/>
            <person name="Suresh K."/>
        </authorList>
    </citation>
    <scope>NUCLEOTIDE SEQUENCE [LARGE SCALE GENOMIC DNA]</scope>
    <source>
        <strain evidence="1 2">PI-S10-A1B</strain>
    </source>
</reference>
<dbReference type="Pfam" id="PF04309">
    <property type="entry name" value="G3P_antiterm"/>
    <property type="match status" value="1"/>
</dbReference>
<dbReference type="RefSeq" id="WP_117419863.1">
    <property type="nucleotide sequence ID" value="NZ_QOHO01000110.1"/>
</dbReference>
<protein>
    <submittedName>
        <fullName evidence="1">Glycerol-3-phosphate responsive antiterminator</fullName>
    </submittedName>
</protein>
<gene>
    <name evidence="1" type="ORF">DS742_26180</name>
</gene>
<accession>A0A3E2N4Y5</accession>
<dbReference type="PANTHER" id="PTHR35787:SF1">
    <property type="entry name" value="GLYCEROL UPTAKE OPERON ANTITERMINATOR REGULATORY PROTEIN"/>
    <property type="match status" value="1"/>
</dbReference>
<evidence type="ECO:0000313" key="1">
    <source>
        <dbReference type="EMBL" id="RFZ75961.1"/>
    </source>
</evidence>
<comment type="caution">
    <text evidence="1">The sequence shown here is derived from an EMBL/GenBank/DDBJ whole genome shotgun (WGS) entry which is preliminary data.</text>
</comment>
<dbReference type="InterPro" id="IPR013785">
    <property type="entry name" value="Aldolase_TIM"/>
</dbReference>
<dbReference type="EMBL" id="QOHO01000110">
    <property type="protein sequence ID" value="RFZ75961.1"/>
    <property type="molecule type" value="Genomic_DNA"/>
</dbReference>
<dbReference type="Gene3D" id="3.20.20.70">
    <property type="entry name" value="Aldolase class I"/>
    <property type="match status" value="1"/>
</dbReference>
<proteinExistence type="predicted"/>
<dbReference type="GO" id="GO:0006355">
    <property type="term" value="P:regulation of DNA-templated transcription"/>
    <property type="evidence" value="ECO:0007669"/>
    <property type="project" value="InterPro"/>
</dbReference>
<sequence length="190" mass="20709">MDNKLWTVIENNPIIAAVKDMAGLKKCAESEVKVIFILFGDVCNIGEIVNEVKKEDNIIMVHLDLLVGLSGKEAAVDFIKTHTRADGIITTKQSLIQRAKEIGLYTVLRYFVIDSMALVNIEKQNVSCGVHPDVIEILPGVMPKVIKKVCKISRVPVIAGGLISDKEDVMSALGSGALSISTSDQAVWFM</sequence>
<dbReference type="Proteomes" id="UP000260680">
    <property type="component" value="Unassembled WGS sequence"/>
</dbReference>